<dbReference type="AlphaFoldDB" id="A0A8I3AD89"/>
<feature type="compositionally biased region" description="Basic and acidic residues" evidence="1">
    <location>
        <begin position="209"/>
        <end position="224"/>
    </location>
</feature>
<gene>
    <name evidence="2" type="ORF">JVT61DRAFT_13931</name>
</gene>
<feature type="region of interest" description="Disordered" evidence="1">
    <location>
        <begin position="271"/>
        <end position="297"/>
    </location>
</feature>
<feature type="compositionally biased region" description="Polar residues" evidence="1">
    <location>
        <begin position="196"/>
        <end position="208"/>
    </location>
</feature>
<dbReference type="EMBL" id="JAGFBS010000007">
    <property type="protein sequence ID" value="KAG6378231.1"/>
    <property type="molecule type" value="Genomic_DNA"/>
</dbReference>
<sequence>MAPTHCSVPPTFNSGPSRAARPVCATAGKGGYVAQLEKTAVAIKQSRHASKQPKDLLEGEPINKTAPAPRHPRKKKTGKKRAKDTPLVNDTNSDPFDSDSQPIIQSRPDGRFGLQPRASTFVGRQTLGEYERDHPKNDLAGGMHHKLPDTDLDSNDRRGCMAIDNEGLYGHRSEDRDDSHQMDVDGNEQGQLPLYSHNSFSRKQSISKGQDDRSARETHQDRMINDPVWQDDAPVQPPRRHPQPAPQQFNLLRHLSARDSTQPHRHVPNAQWLQERALPSPPISRSNSNGGEEHNHDNATQVQSAVCRGDEHADTDYNLLGRNRLSTRRPKSPNPEYLSNVRDGIRPDNNHMSRLDLASVTKNTTWQHCVIKKAAQNAIPSGYAVLVPISAVSREARTTAVKAQATALLQDAEYLHGTPNEQGKKAYFGHAVLK</sequence>
<evidence type="ECO:0000256" key="1">
    <source>
        <dbReference type="SAM" id="MobiDB-lite"/>
    </source>
</evidence>
<name>A0A8I3AD89_9AGAM</name>
<feature type="compositionally biased region" description="Basic and acidic residues" evidence="1">
    <location>
        <begin position="169"/>
        <end position="183"/>
    </location>
</feature>
<keyword evidence="3" id="KW-1185">Reference proteome</keyword>
<feature type="region of interest" description="Disordered" evidence="1">
    <location>
        <begin position="1"/>
        <end position="23"/>
    </location>
</feature>
<feature type="compositionally biased region" description="Basic and acidic residues" evidence="1">
    <location>
        <begin position="146"/>
        <end position="159"/>
    </location>
</feature>
<evidence type="ECO:0000313" key="2">
    <source>
        <dbReference type="EMBL" id="KAG6378231.1"/>
    </source>
</evidence>
<feature type="region of interest" description="Disordered" evidence="1">
    <location>
        <begin position="318"/>
        <end position="350"/>
    </location>
</feature>
<dbReference type="Proteomes" id="UP000683000">
    <property type="component" value="Unassembled WGS sequence"/>
</dbReference>
<proteinExistence type="predicted"/>
<feature type="compositionally biased region" description="Polar residues" evidence="1">
    <location>
        <begin position="88"/>
        <end position="104"/>
    </location>
</feature>
<feature type="compositionally biased region" description="Basic residues" evidence="1">
    <location>
        <begin position="70"/>
        <end position="82"/>
    </location>
</feature>
<feature type="region of interest" description="Disordered" evidence="1">
    <location>
        <begin position="43"/>
        <end position="246"/>
    </location>
</feature>
<reference evidence="2" key="1">
    <citation type="submission" date="2021-03" db="EMBL/GenBank/DDBJ databases">
        <title>Evolutionary innovations through gain and loss of genes in the ectomycorrhizal Boletales.</title>
        <authorList>
            <person name="Wu G."/>
            <person name="Miyauchi S."/>
            <person name="Morin E."/>
            <person name="Yang Z.-L."/>
            <person name="Xu J."/>
            <person name="Martin F.M."/>
        </authorList>
    </citation>
    <scope>NUCLEOTIDE SEQUENCE</scope>
    <source>
        <strain evidence="2">BR01</strain>
    </source>
</reference>
<protein>
    <submittedName>
        <fullName evidence="2">Uncharacterized protein</fullName>
    </submittedName>
</protein>
<comment type="caution">
    <text evidence="2">The sequence shown here is derived from an EMBL/GenBank/DDBJ whole genome shotgun (WGS) entry which is preliminary data.</text>
</comment>
<accession>A0A8I3AD89</accession>
<evidence type="ECO:0000313" key="3">
    <source>
        <dbReference type="Proteomes" id="UP000683000"/>
    </source>
</evidence>
<organism evidence="2 3">
    <name type="scientific">Boletus reticuloceps</name>
    <dbReference type="NCBI Taxonomy" id="495285"/>
    <lineage>
        <taxon>Eukaryota</taxon>
        <taxon>Fungi</taxon>
        <taxon>Dikarya</taxon>
        <taxon>Basidiomycota</taxon>
        <taxon>Agaricomycotina</taxon>
        <taxon>Agaricomycetes</taxon>
        <taxon>Agaricomycetidae</taxon>
        <taxon>Boletales</taxon>
        <taxon>Boletineae</taxon>
        <taxon>Boletaceae</taxon>
        <taxon>Boletoideae</taxon>
        <taxon>Boletus</taxon>
    </lineage>
</organism>